<dbReference type="InterPro" id="IPR017996">
    <property type="entry name" value="MRJP/yellow-related"/>
</dbReference>
<evidence type="ECO:0000313" key="4">
    <source>
        <dbReference type="EMBL" id="SHL67571.1"/>
    </source>
</evidence>
<dbReference type="PANTHER" id="PTHR10009">
    <property type="entry name" value="PROTEIN YELLOW-RELATED"/>
    <property type="match status" value="1"/>
</dbReference>
<dbReference type="OrthoDB" id="9797664at2"/>
<comment type="subcellular location">
    <subcellularLocation>
        <location evidence="1">Secreted</location>
    </subcellularLocation>
</comment>
<dbReference type="Pfam" id="PF03022">
    <property type="entry name" value="MRJP"/>
    <property type="match status" value="1"/>
</dbReference>
<evidence type="ECO:0000313" key="3">
    <source>
        <dbReference type="EMBL" id="GGE96833.1"/>
    </source>
</evidence>
<name>A0A1M7CK10_9FLAO</name>
<reference evidence="5" key="2">
    <citation type="submission" date="2016-11" db="EMBL/GenBank/DDBJ databases">
        <authorList>
            <person name="Varghese N."/>
            <person name="Submissions S."/>
        </authorList>
    </citation>
    <scope>NUCLEOTIDE SEQUENCE [LARGE SCALE GENOMIC DNA]</scope>
    <source>
        <strain evidence="5">DSM 27989</strain>
    </source>
</reference>
<reference evidence="6" key="4">
    <citation type="journal article" date="2019" name="Int. J. Syst. Evol. Microbiol.">
        <title>The Global Catalogue of Microorganisms (GCM) 10K type strain sequencing project: providing services to taxonomists for standard genome sequencing and annotation.</title>
        <authorList>
            <consortium name="The Broad Institute Genomics Platform"/>
            <consortium name="The Broad Institute Genome Sequencing Center for Infectious Disease"/>
            <person name="Wu L."/>
            <person name="Ma J."/>
        </authorList>
    </citation>
    <scope>NUCLEOTIDE SEQUENCE [LARGE SCALE GENOMIC DNA]</scope>
    <source>
        <strain evidence="6">CGMCC 1.12707</strain>
    </source>
</reference>
<evidence type="ECO:0000313" key="6">
    <source>
        <dbReference type="Proteomes" id="UP000650994"/>
    </source>
</evidence>
<dbReference type="RefSeq" id="WP_083580395.1">
    <property type="nucleotide sequence ID" value="NZ_BMFL01000007.1"/>
</dbReference>
<accession>A0A1M7CK10</accession>
<keyword evidence="6" id="KW-1185">Reference proteome</keyword>
<dbReference type="SUPFAM" id="SSF63829">
    <property type="entry name" value="Calcium-dependent phosphotriesterase"/>
    <property type="match status" value="1"/>
</dbReference>
<dbReference type="EMBL" id="FRBH01000014">
    <property type="protein sequence ID" value="SHL67571.1"/>
    <property type="molecule type" value="Genomic_DNA"/>
</dbReference>
<keyword evidence="2" id="KW-0964">Secreted</keyword>
<dbReference type="GO" id="GO:0005576">
    <property type="term" value="C:extracellular region"/>
    <property type="evidence" value="ECO:0007669"/>
    <property type="project" value="UniProtKB-SubCell"/>
</dbReference>
<protein>
    <submittedName>
        <fullName evidence="4">Major royal jelly protein</fullName>
    </submittedName>
</protein>
<evidence type="ECO:0000256" key="1">
    <source>
        <dbReference type="ARBA" id="ARBA00004613"/>
    </source>
</evidence>
<reference evidence="3" key="5">
    <citation type="submission" date="2024-05" db="EMBL/GenBank/DDBJ databases">
        <authorList>
            <person name="Sun Q."/>
            <person name="Zhou Y."/>
        </authorList>
    </citation>
    <scope>NUCLEOTIDE SEQUENCE</scope>
    <source>
        <strain evidence="3">CGMCC 1.12707</strain>
    </source>
</reference>
<organism evidence="4 5">
    <name type="scientific">Chishuiella changwenlii</name>
    <dbReference type="NCBI Taxonomy" id="1434701"/>
    <lineage>
        <taxon>Bacteria</taxon>
        <taxon>Pseudomonadati</taxon>
        <taxon>Bacteroidota</taxon>
        <taxon>Flavobacteriia</taxon>
        <taxon>Flavobacteriales</taxon>
        <taxon>Weeksellaceae</taxon>
        <taxon>Chishuiella</taxon>
    </lineage>
</organism>
<sequence length="366" mass="41741">MKLKQQLKWLIIMLVGINGFAQKYHSEKLIPAASVDQYRAIGVSVNSDNRLFISFPKQEENYQYGLTEIVNGKRIPYPNEEWNKQGDEKDHFVNVQDLYVDANDFLWVLDSKPSPASSIFGDSGKATEGQFKLLKINTKTNQVERIYTFDDLDKTKSGLNDIRVDVKKNVAYFSDPSQAAIVVLDLKTGKTRKVLEKTSYTLADPSIILSYDGVDMRDKNGKPFTSNVNGIALTHDFKYFYFKPINKTNLYRIETKYLIDATLSKQDLEKKVEDMGNVGVTHGLIADKKGNIYLTTSLDYTIKYITPEGKLHTLVQDSRLLWPDSLGIGTDGYLYFSCAQLQRDAKWNNGVNKEEHPFQIFKIKLP</sequence>
<dbReference type="Proteomes" id="UP000650994">
    <property type="component" value="Unassembled WGS sequence"/>
</dbReference>
<dbReference type="EMBL" id="BMFL01000007">
    <property type="protein sequence ID" value="GGE96833.1"/>
    <property type="molecule type" value="Genomic_DNA"/>
</dbReference>
<dbReference type="AlphaFoldDB" id="A0A1M7CK10"/>
<dbReference type="InterPro" id="IPR011042">
    <property type="entry name" value="6-blade_b-propeller_TolB-like"/>
</dbReference>
<dbReference type="PANTHER" id="PTHR10009:SF18">
    <property type="entry name" value="PROTEIN YELLOW-LIKE PROTEIN"/>
    <property type="match status" value="1"/>
</dbReference>
<dbReference type="STRING" id="1434701.SAMN05443634_11414"/>
<proteinExistence type="predicted"/>
<dbReference type="Gene3D" id="2.120.10.30">
    <property type="entry name" value="TolB, C-terminal domain"/>
    <property type="match status" value="1"/>
</dbReference>
<reference evidence="4" key="3">
    <citation type="submission" date="2016-11" db="EMBL/GenBank/DDBJ databases">
        <authorList>
            <person name="Jaros S."/>
            <person name="Januszkiewicz K."/>
            <person name="Wedrychowicz H."/>
        </authorList>
    </citation>
    <scope>NUCLEOTIDE SEQUENCE [LARGE SCALE GENOMIC DNA]</scope>
    <source>
        <strain evidence="4">DSM 27989</strain>
    </source>
</reference>
<evidence type="ECO:0000256" key="2">
    <source>
        <dbReference type="ARBA" id="ARBA00022525"/>
    </source>
</evidence>
<dbReference type="Proteomes" id="UP000184120">
    <property type="component" value="Unassembled WGS sequence"/>
</dbReference>
<gene>
    <name evidence="3" type="ORF">GCM10010984_12920</name>
    <name evidence="4" type="ORF">SAMN05443634_11414</name>
</gene>
<reference evidence="3" key="1">
    <citation type="journal article" date="2014" name="Int. J. Syst. Evol. Microbiol.">
        <title>Complete genome of a new Firmicutes species belonging to the dominant human colonic microbiota ('Ruminococcus bicirculans') reveals two chromosomes and a selective capacity to utilize plant glucans.</title>
        <authorList>
            <consortium name="NISC Comparative Sequencing Program"/>
            <person name="Wegmann U."/>
            <person name="Louis P."/>
            <person name="Goesmann A."/>
            <person name="Henrissat B."/>
            <person name="Duncan S.H."/>
            <person name="Flint H.J."/>
        </authorList>
    </citation>
    <scope>NUCLEOTIDE SEQUENCE</scope>
    <source>
        <strain evidence="3">CGMCC 1.12707</strain>
    </source>
</reference>
<evidence type="ECO:0000313" key="5">
    <source>
        <dbReference type="Proteomes" id="UP000184120"/>
    </source>
</evidence>